<organism evidence="1 2">
    <name type="scientific">Pseudoflavonifractor capillosus ATCC 29799</name>
    <dbReference type="NCBI Taxonomy" id="411467"/>
    <lineage>
        <taxon>Bacteria</taxon>
        <taxon>Bacillati</taxon>
        <taxon>Bacillota</taxon>
        <taxon>Clostridia</taxon>
        <taxon>Eubacteriales</taxon>
        <taxon>Oscillospiraceae</taxon>
        <taxon>Pseudoflavonifractor</taxon>
    </lineage>
</organism>
<protein>
    <submittedName>
        <fullName evidence="1">Uncharacterized protein</fullName>
    </submittedName>
</protein>
<reference evidence="1" key="2">
    <citation type="submission" date="2007-06" db="EMBL/GenBank/DDBJ databases">
        <title>Draft genome sequence of Pseudoflavonifractor capillosus ATCC 29799.</title>
        <authorList>
            <person name="Sudarsanam P."/>
            <person name="Ley R."/>
            <person name="Guruge J."/>
            <person name="Turnbaugh P.J."/>
            <person name="Mahowald M."/>
            <person name="Liep D."/>
            <person name="Gordon J."/>
        </authorList>
    </citation>
    <scope>NUCLEOTIDE SEQUENCE [LARGE SCALE GENOMIC DNA]</scope>
    <source>
        <strain evidence="1">ATCC 29799</strain>
    </source>
</reference>
<proteinExistence type="predicted"/>
<keyword evidence="2" id="KW-1185">Reference proteome</keyword>
<name>A6NUI0_9FIRM</name>
<dbReference type="AlphaFoldDB" id="A6NUI0"/>
<accession>A6NUI0</accession>
<gene>
    <name evidence="1" type="ORF">BACCAP_01862</name>
</gene>
<evidence type="ECO:0000313" key="1">
    <source>
        <dbReference type="EMBL" id="EDN00031.1"/>
    </source>
</evidence>
<reference evidence="1" key="1">
    <citation type="submission" date="2007-04" db="EMBL/GenBank/DDBJ databases">
        <authorList>
            <person name="Fulton L."/>
            <person name="Clifton S."/>
            <person name="Fulton B."/>
            <person name="Xu J."/>
            <person name="Minx P."/>
            <person name="Pepin K.H."/>
            <person name="Johnson M."/>
            <person name="Thiruvilangam P."/>
            <person name="Bhonagiri V."/>
            <person name="Nash W.E."/>
            <person name="Mardis E.R."/>
            <person name="Wilson R.K."/>
        </authorList>
    </citation>
    <scope>NUCLEOTIDE SEQUENCE [LARGE SCALE GENOMIC DNA]</scope>
    <source>
        <strain evidence="1">ATCC 29799</strain>
    </source>
</reference>
<sequence>MRHKSSVHFFVQQPTVSLQNSFIIFYPNDHFDILGNLIQLCLSP</sequence>
<evidence type="ECO:0000313" key="2">
    <source>
        <dbReference type="Proteomes" id="UP000003639"/>
    </source>
</evidence>
<comment type="caution">
    <text evidence="1">The sequence shown here is derived from an EMBL/GenBank/DDBJ whole genome shotgun (WGS) entry which is preliminary data.</text>
</comment>
<dbReference type="Proteomes" id="UP000003639">
    <property type="component" value="Unassembled WGS sequence"/>
</dbReference>
<dbReference type="EMBL" id="AAXG02000012">
    <property type="protein sequence ID" value="EDN00031.1"/>
    <property type="molecule type" value="Genomic_DNA"/>
</dbReference>